<dbReference type="Pfam" id="PF13432">
    <property type="entry name" value="TPR_16"/>
    <property type="match status" value="1"/>
</dbReference>
<name>A0ABT8ZYM3_9SPHN</name>
<dbReference type="InterPro" id="IPR011990">
    <property type="entry name" value="TPR-like_helical_dom_sf"/>
</dbReference>
<dbReference type="Gene3D" id="1.25.40.10">
    <property type="entry name" value="Tetratricopeptide repeat domain"/>
    <property type="match status" value="2"/>
</dbReference>
<dbReference type="PANTHER" id="PTHR44943">
    <property type="entry name" value="CELLULOSE SYNTHASE OPERON PROTEIN C"/>
    <property type="match status" value="1"/>
</dbReference>
<dbReference type="InterPro" id="IPR019734">
    <property type="entry name" value="TPR_rpt"/>
</dbReference>
<feature type="chain" id="PRO_5045959400" evidence="4">
    <location>
        <begin position="17"/>
        <end position="216"/>
    </location>
</feature>
<evidence type="ECO:0000256" key="2">
    <source>
        <dbReference type="ARBA" id="ARBA00022803"/>
    </source>
</evidence>
<evidence type="ECO:0000256" key="4">
    <source>
        <dbReference type="SAM" id="SignalP"/>
    </source>
</evidence>
<comment type="caution">
    <text evidence="5">The sequence shown here is derived from an EMBL/GenBank/DDBJ whole genome shotgun (WGS) entry which is preliminary data.</text>
</comment>
<keyword evidence="4" id="KW-0732">Signal</keyword>
<dbReference type="PROSITE" id="PS50005">
    <property type="entry name" value="TPR"/>
    <property type="match status" value="1"/>
</dbReference>
<dbReference type="InterPro" id="IPR051685">
    <property type="entry name" value="Ycf3/AcsC/BcsC/TPR_MFPF"/>
</dbReference>
<evidence type="ECO:0000313" key="5">
    <source>
        <dbReference type="EMBL" id="MDO7842680.1"/>
    </source>
</evidence>
<keyword evidence="6" id="KW-1185">Reference proteome</keyword>
<evidence type="ECO:0000313" key="6">
    <source>
        <dbReference type="Proteomes" id="UP001176468"/>
    </source>
</evidence>
<feature type="repeat" description="TPR" evidence="3">
    <location>
        <begin position="164"/>
        <end position="197"/>
    </location>
</feature>
<keyword evidence="2 3" id="KW-0802">TPR repeat</keyword>
<feature type="signal peptide" evidence="4">
    <location>
        <begin position="1"/>
        <end position="16"/>
    </location>
</feature>
<dbReference type="Proteomes" id="UP001176468">
    <property type="component" value="Unassembled WGS sequence"/>
</dbReference>
<sequence length="216" mass="23655">MSVVMVAAMLAGAAPADPLMEAAQLVKAGKPEAALPILDASLAGFAKDYAGEKRRIYCGNAPTETIVYMLGAAKDKADAVAIKPDWCEALFLKAFALVDLGRLPEARTLLERAVAMAPMHAHYLNELAYNYTQTREWPRALELYESAISAAEIGAKEARIEEKGRGYRGVGFVRVEQGKWDEAKTAYDETLKLDPNDAKSKGELRYIAENRPHDPK</sequence>
<accession>A0ABT8ZYM3</accession>
<reference evidence="5" key="1">
    <citation type="submission" date="2023-07" db="EMBL/GenBank/DDBJ databases">
        <authorList>
            <person name="Kim M.K."/>
        </authorList>
    </citation>
    <scope>NUCLEOTIDE SEQUENCE</scope>
    <source>
        <strain evidence="5">CA1-15</strain>
    </source>
</reference>
<dbReference type="PANTHER" id="PTHR44943:SF8">
    <property type="entry name" value="TPR REPEAT-CONTAINING PROTEIN MJ0263"/>
    <property type="match status" value="1"/>
</dbReference>
<dbReference type="Pfam" id="PF13174">
    <property type="entry name" value="TPR_6"/>
    <property type="match status" value="1"/>
</dbReference>
<dbReference type="SMART" id="SM00028">
    <property type="entry name" value="TPR"/>
    <property type="match status" value="3"/>
</dbReference>
<evidence type="ECO:0000256" key="3">
    <source>
        <dbReference type="PROSITE-ProRule" id="PRU00339"/>
    </source>
</evidence>
<dbReference type="SUPFAM" id="SSF48452">
    <property type="entry name" value="TPR-like"/>
    <property type="match status" value="1"/>
</dbReference>
<organism evidence="5 6">
    <name type="scientific">Sphingomonas immobilis</name>
    <dbReference type="NCBI Taxonomy" id="3063997"/>
    <lineage>
        <taxon>Bacteria</taxon>
        <taxon>Pseudomonadati</taxon>
        <taxon>Pseudomonadota</taxon>
        <taxon>Alphaproteobacteria</taxon>
        <taxon>Sphingomonadales</taxon>
        <taxon>Sphingomonadaceae</taxon>
        <taxon>Sphingomonas</taxon>
    </lineage>
</organism>
<dbReference type="EMBL" id="JAUQSZ010000006">
    <property type="protein sequence ID" value="MDO7842680.1"/>
    <property type="molecule type" value="Genomic_DNA"/>
</dbReference>
<evidence type="ECO:0000256" key="1">
    <source>
        <dbReference type="ARBA" id="ARBA00022737"/>
    </source>
</evidence>
<proteinExistence type="predicted"/>
<protein>
    <submittedName>
        <fullName evidence="5">Tetratricopeptide repeat protein</fullName>
    </submittedName>
</protein>
<keyword evidence="1" id="KW-0677">Repeat</keyword>
<gene>
    <name evidence="5" type="ORF">Q5H94_10105</name>
</gene>
<dbReference type="RefSeq" id="WP_304561138.1">
    <property type="nucleotide sequence ID" value="NZ_JAUQSZ010000006.1"/>
</dbReference>